<organism evidence="2 3">
    <name type="scientific">Aspergillus sclerotialis</name>
    <dbReference type="NCBI Taxonomy" id="2070753"/>
    <lineage>
        <taxon>Eukaryota</taxon>
        <taxon>Fungi</taxon>
        <taxon>Dikarya</taxon>
        <taxon>Ascomycota</taxon>
        <taxon>Pezizomycotina</taxon>
        <taxon>Eurotiomycetes</taxon>
        <taxon>Eurotiomycetidae</taxon>
        <taxon>Eurotiales</taxon>
        <taxon>Aspergillaceae</taxon>
        <taxon>Aspergillus</taxon>
        <taxon>Aspergillus subgen. Polypaecilum</taxon>
    </lineage>
</organism>
<name>A0A3A2ZWH6_9EURO</name>
<keyword evidence="3" id="KW-1185">Reference proteome</keyword>
<evidence type="ECO:0000313" key="3">
    <source>
        <dbReference type="Proteomes" id="UP000266188"/>
    </source>
</evidence>
<evidence type="ECO:0000313" key="2">
    <source>
        <dbReference type="EMBL" id="RJE27492.1"/>
    </source>
</evidence>
<dbReference type="STRING" id="2070753.A0A3A2ZWH6"/>
<dbReference type="Proteomes" id="UP000266188">
    <property type="component" value="Unassembled WGS sequence"/>
</dbReference>
<accession>A0A3A2ZWH6</accession>
<dbReference type="PANTHER" id="PTHR13847:SF213">
    <property type="entry name" value="DEPENDENT OXIDOREDUCTASE, PUTATIVE-RELATED"/>
    <property type="match status" value="1"/>
</dbReference>
<gene>
    <name evidence="2" type="ORF">PHISCL_00226</name>
</gene>
<dbReference type="InterPro" id="IPR006076">
    <property type="entry name" value="FAD-dep_OxRdtase"/>
</dbReference>
<dbReference type="GO" id="GO:0005737">
    <property type="term" value="C:cytoplasm"/>
    <property type="evidence" value="ECO:0007669"/>
    <property type="project" value="TreeGrafter"/>
</dbReference>
<dbReference type="Gene3D" id="3.30.9.10">
    <property type="entry name" value="D-Amino Acid Oxidase, subunit A, domain 2"/>
    <property type="match status" value="1"/>
</dbReference>
<evidence type="ECO:0000259" key="1">
    <source>
        <dbReference type="Pfam" id="PF01266"/>
    </source>
</evidence>
<reference evidence="3" key="1">
    <citation type="submission" date="2017-02" db="EMBL/GenBank/DDBJ databases">
        <authorList>
            <person name="Tafer H."/>
            <person name="Lopandic K."/>
        </authorList>
    </citation>
    <scope>NUCLEOTIDE SEQUENCE [LARGE SCALE GENOMIC DNA]</scope>
    <source>
        <strain evidence="3">CBS 366.77</strain>
    </source>
</reference>
<dbReference type="OrthoDB" id="512662at2759"/>
<dbReference type="Pfam" id="PF01266">
    <property type="entry name" value="DAO"/>
    <property type="match status" value="1"/>
</dbReference>
<dbReference type="SUPFAM" id="SSF51905">
    <property type="entry name" value="FAD/NAD(P)-binding domain"/>
    <property type="match status" value="1"/>
</dbReference>
<sequence>MGIFTKIHKTKTTIKALATDIRSTNADIKALQNRINSPCPPVSNPTVSYWQSEAPYPDLVDIQSETLADEADIVIIGSGIAGCSVAYTLLNTASSSPNARQQENHPPRIVLLEARTLCSGATGRNGGQIKCTPHTEYSGYKRRFGKESAKKLVDFQKRHLGIITNVAEAVEDGGLSEVREVETVDVFTDEDAWKKAVACVDEARKDVHEFVEGKYKIEPSHCYGIIAYRAGAVWPYRLVTGIYKSLLDKYSSQFSIETNTRVTEIRNDPKSQTKPFLVATARGTIRASHVIHCTDGFASTLIPGLRGKLFPVRGHMTAQNAGTQVPDTKGRRSWSVVGKRGFDYITQRPSPSHELPGELLVGGGVVQSPGHGIDEFGIWREDGISYTVRSYLGGLMPTIFGSENWGEDTRGYRVQQTWTGCMGFTCDLLPYVGRLDQKLTGRKLPRRSRRGAGEWICAGFQGEGMVLAWLSGIAIGLMVNGVEDEEVEAQPGIPGGKVKDWLPSELRCSKERVERATVTELGLLL</sequence>
<dbReference type="InterPro" id="IPR036188">
    <property type="entry name" value="FAD/NAD-bd_sf"/>
</dbReference>
<proteinExistence type="predicted"/>
<comment type="caution">
    <text evidence="2">The sequence shown here is derived from an EMBL/GenBank/DDBJ whole genome shotgun (WGS) entry which is preliminary data.</text>
</comment>
<dbReference type="Gene3D" id="3.50.50.60">
    <property type="entry name" value="FAD/NAD(P)-binding domain"/>
    <property type="match status" value="1"/>
</dbReference>
<dbReference type="EMBL" id="MVGC01000003">
    <property type="protein sequence ID" value="RJE27492.1"/>
    <property type="molecule type" value="Genomic_DNA"/>
</dbReference>
<dbReference type="AlphaFoldDB" id="A0A3A2ZWH6"/>
<dbReference type="PANTHER" id="PTHR13847">
    <property type="entry name" value="SARCOSINE DEHYDROGENASE-RELATED"/>
    <property type="match status" value="1"/>
</dbReference>
<protein>
    <submittedName>
        <fullName evidence="2">FAD dependent oxidoreductase</fullName>
    </submittedName>
</protein>
<feature type="domain" description="FAD dependent oxidoreductase" evidence="1">
    <location>
        <begin position="72"/>
        <end position="473"/>
    </location>
</feature>